<name>K1X4R6_MARBU</name>
<proteinExistence type="predicted"/>
<gene>
    <name evidence="1" type="ORF">MBM_02093</name>
</gene>
<evidence type="ECO:0000313" key="1">
    <source>
        <dbReference type="EMBL" id="EKD20141.1"/>
    </source>
</evidence>
<dbReference type="InParanoid" id="K1X4R6"/>
<dbReference type="KEGG" id="mbe:MBM_02093"/>
<dbReference type="OrthoDB" id="3563642at2759"/>
<keyword evidence="2" id="KW-1185">Reference proteome</keyword>
<dbReference type="EMBL" id="JH921430">
    <property type="protein sequence ID" value="EKD20141.1"/>
    <property type="molecule type" value="Genomic_DNA"/>
</dbReference>
<reference evidence="1 2" key="1">
    <citation type="journal article" date="2012" name="BMC Genomics">
        <title>Sequencing the genome of Marssonina brunnea reveals fungus-poplar co-evolution.</title>
        <authorList>
            <person name="Zhu S."/>
            <person name="Cao Y.-Z."/>
            <person name="Jiang C."/>
            <person name="Tan B.-Y."/>
            <person name="Wang Z."/>
            <person name="Feng S."/>
            <person name="Zhang L."/>
            <person name="Su X.-H."/>
            <person name="Brejova B."/>
            <person name="Vinar T."/>
            <person name="Xu M."/>
            <person name="Wang M.-X."/>
            <person name="Zhang S.-G."/>
            <person name="Huang M.-R."/>
            <person name="Wu R."/>
            <person name="Zhou Y."/>
        </authorList>
    </citation>
    <scope>NUCLEOTIDE SEQUENCE [LARGE SCALE GENOMIC DNA]</scope>
    <source>
        <strain evidence="1 2">MB_m1</strain>
    </source>
</reference>
<dbReference type="HOGENOM" id="CLU_014991_0_0_1"/>
<dbReference type="AlphaFoldDB" id="K1X4R6"/>
<organism evidence="1 2">
    <name type="scientific">Marssonina brunnea f. sp. multigermtubi (strain MB_m1)</name>
    <name type="common">Marssonina leaf spot fungus</name>
    <dbReference type="NCBI Taxonomy" id="1072389"/>
    <lineage>
        <taxon>Eukaryota</taxon>
        <taxon>Fungi</taxon>
        <taxon>Dikarya</taxon>
        <taxon>Ascomycota</taxon>
        <taxon>Pezizomycotina</taxon>
        <taxon>Leotiomycetes</taxon>
        <taxon>Helotiales</taxon>
        <taxon>Drepanopezizaceae</taxon>
        <taxon>Drepanopeziza</taxon>
    </lineage>
</organism>
<dbReference type="Proteomes" id="UP000006753">
    <property type="component" value="Unassembled WGS sequence"/>
</dbReference>
<accession>K1X4R6</accession>
<protein>
    <submittedName>
        <fullName evidence="1">Uncharacterized protein</fullName>
    </submittedName>
</protein>
<evidence type="ECO:0000313" key="2">
    <source>
        <dbReference type="Proteomes" id="UP000006753"/>
    </source>
</evidence>
<sequence length="239" mass="27744">MKIVKSVLKSTDIIKLKLRPVTRIALTILTMTDEEETEEISKEIEATGTKKLRAADLYLRAKELALFAKSFFKELNLTFNDYLAAFFIMLTKKAITFYYNHVIKAKLPIFKANAITVKDYFEIDYRRECFKKLAKELKGIQSLLRPSLKDDKSFADKLYSAYKNVLKTIITRINFAFTFTAVVADIRKAIAFAIKTYRPLAKARAYASFSELYDHTCSYNTLKADFDLNEEYECFIQDR</sequence>